<evidence type="ECO:0000313" key="2">
    <source>
        <dbReference type="Proteomes" id="UP000663880"/>
    </source>
</evidence>
<comment type="caution">
    <text evidence="1">The sequence shown here is derived from an EMBL/GenBank/DDBJ whole genome shotgun (WGS) entry which is preliminary data.</text>
</comment>
<organism evidence="1 2">
    <name type="scientific">Pieris macdunnoughi</name>
    <dbReference type="NCBI Taxonomy" id="345717"/>
    <lineage>
        <taxon>Eukaryota</taxon>
        <taxon>Metazoa</taxon>
        <taxon>Ecdysozoa</taxon>
        <taxon>Arthropoda</taxon>
        <taxon>Hexapoda</taxon>
        <taxon>Insecta</taxon>
        <taxon>Pterygota</taxon>
        <taxon>Neoptera</taxon>
        <taxon>Endopterygota</taxon>
        <taxon>Lepidoptera</taxon>
        <taxon>Glossata</taxon>
        <taxon>Ditrysia</taxon>
        <taxon>Papilionoidea</taxon>
        <taxon>Pieridae</taxon>
        <taxon>Pierinae</taxon>
        <taxon>Pieris</taxon>
    </lineage>
</organism>
<gene>
    <name evidence="1" type="ORF">PMACD_LOCUS2454</name>
</gene>
<dbReference type="EMBL" id="CAJOBZ010000004">
    <property type="protein sequence ID" value="CAF4783137.1"/>
    <property type="molecule type" value="Genomic_DNA"/>
</dbReference>
<reference evidence="1" key="1">
    <citation type="submission" date="2021-02" db="EMBL/GenBank/DDBJ databases">
        <authorList>
            <person name="Steward A R."/>
        </authorList>
    </citation>
    <scope>NUCLEOTIDE SEQUENCE</scope>
</reference>
<accession>A0A821NBL1</accession>
<keyword evidence="2" id="KW-1185">Reference proteome</keyword>
<protein>
    <submittedName>
        <fullName evidence="1">Uncharacterized protein</fullName>
    </submittedName>
</protein>
<dbReference type="OrthoDB" id="6435470at2759"/>
<dbReference type="AlphaFoldDB" id="A0A821NBL1"/>
<name>A0A821NBL1_9NEOP</name>
<evidence type="ECO:0000313" key="1">
    <source>
        <dbReference type="EMBL" id="CAF4783137.1"/>
    </source>
</evidence>
<proteinExistence type="predicted"/>
<dbReference type="Proteomes" id="UP000663880">
    <property type="component" value="Unassembled WGS sequence"/>
</dbReference>
<sequence>MSGPVVEHVGTWTWNSNNGEYATRSLPRVRIDGGQAGNPGVRLRCWAAPPSITEEEAEDEIEEDAVSLRALPVQGNTIYKLVRLVLGFTEANMFSIQLVLIDIAPLSRVHIKTMYHLKDFNPFFELSQLVTKTLSIKMKKKV</sequence>